<dbReference type="EMBL" id="QFRI01000001">
    <property type="protein sequence ID" value="PWH83804.1"/>
    <property type="molecule type" value="Genomic_DNA"/>
</dbReference>
<feature type="signal peptide" evidence="1">
    <location>
        <begin position="1"/>
        <end position="25"/>
    </location>
</feature>
<dbReference type="OrthoDB" id="1122048at2"/>
<feature type="chain" id="PRO_5015477067" description="Por secretion system C-terminal sorting domain-containing protein" evidence="1">
    <location>
        <begin position="26"/>
        <end position="202"/>
    </location>
</feature>
<dbReference type="Proteomes" id="UP000245375">
    <property type="component" value="Unassembled WGS sequence"/>
</dbReference>
<evidence type="ECO:0000313" key="2">
    <source>
        <dbReference type="EMBL" id="PWH83804.1"/>
    </source>
</evidence>
<gene>
    <name evidence="2" type="ORF">DIS18_04430</name>
</gene>
<keyword evidence="1" id="KW-0732">Signal</keyword>
<sequence length="202" mass="23091">MKNVIKHSKKGILMVTMLATLLSFANETALFNIKNDAKKTILTLYNVKQGNLLSVKDINGVILFKEYIEKSGTYNKGFDLTTLPDGNYIFELDKDMEINSIPFTVSSNIVDFDKENEKTIFKPFTRVKGDFVYISKLALNKEPLKIEVYFTSFDSNDSELVLSENIGNTKTIKRIYKLDGLKFGTYKIVFFTEGKQFTKIIN</sequence>
<organism evidence="2 3">
    <name type="scientific">Algibacter marinivivus</name>
    <dbReference type="NCBI Taxonomy" id="2100723"/>
    <lineage>
        <taxon>Bacteria</taxon>
        <taxon>Pseudomonadati</taxon>
        <taxon>Bacteroidota</taxon>
        <taxon>Flavobacteriia</taxon>
        <taxon>Flavobacteriales</taxon>
        <taxon>Flavobacteriaceae</taxon>
        <taxon>Algibacter</taxon>
    </lineage>
</organism>
<proteinExistence type="predicted"/>
<protein>
    <recommendedName>
        <fullName evidence="4">Por secretion system C-terminal sorting domain-containing protein</fullName>
    </recommendedName>
</protein>
<reference evidence="2" key="2">
    <citation type="submission" date="2018-05" db="EMBL/GenBank/DDBJ databases">
        <authorList>
            <person name="Lanie J.A."/>
            <person name="Ng W.-L."/>
            <person name="Kazmierczak K.M."/>
            <person name="Andrzejewski T.M."/>
            <person name="Davidsen T.M."/>
            <person name="Wayne K.J."/>
            <person name="Tettelin H."/>
            <person name="Glass J.I."/>
            <person name="Rusch D."/>
            <person name="Podicherti R."/>
            <person name="Tsui H.-C.T."/>
            <person name="Winkler M.E."/>
        </authorList>
    </citation>
    <scope>NUCLEOTIDE SEQUENCE [LARGE SCALE GENOMIC DNA]</scope>
    <source>
        <strain evidence="2">ZY111</strain>
    </source>
</reference>
<keyword evidence="3" id="KW-1185">Reference proteome</keyword>
<dbReference type="AlphaFoldDB" id="A0A2U2X7R3"/>
<dbReference type="RefSeq" id="WP_109351809.1">
    <property type="nucleotide sequence ID" value="NZ_QFRI01000001.1"/>
</dbReference>
<evidence type="ECO:0000313" key="3">
    <source>
        <dbReference type="Proteomes" id="UP000245375"/>
    </source>
</evidence>
<comment type="caution">
    <text evidence="2">The sequence shown here is derived from an EMBL/GenBank/DDBJ whole genome shotgun (WGS) entry which is preliminary data.</text>
</comment>
<name>A0A2U2X7R3_9FLAO</name>
<accession>A0A2U2X7R3</accession>
<evidence type="ECO:0000256" key="1">
    <source>
        <dbReference type="SAM" id="SignalP"/>
    </source>
</evidence>
<reference evidence="2" key="1">
    <citation type="submission" date="2018-05" db="EMBL/GenBank/DDBJ databases">
        <title>Algibacter marinivivus sp. nov., isolated from sample around a algae.</title>
        <authorList>
            <person name="Zhong X."/>
        </authorList>
    </citation>
    <scope>NUCLEOTIDE SEQUENCE [LARGE SCALE GENOMIC DNA]</scope>
    <source>
        <strain evidence="2">ZY111</strain>
    </source>
</reference>
<evidence type="ECO:0008006" key="4">
    <source>
        <dbReference type="Google" id="ProtNLM"/>
    </source>
</evidence>